<dbReference type="AlphaFoldDB" id="X1BCH9"/>
<reference evidence="1" key="1">
    <citation type="journal article" date="2014" name="Front. Microbiol.">
        <title>High frequency of phylogenetically diverse reductive dehalogenase-homologous genes in deep subseafloor sedimentary metagenomes.</title>
        <authorList>
            <person name="Kawai M."/>
            <person name="Futagami T."/>
            <person name="Toyoda A."/>
            <person name="Takaki Y."/>
            <person name="Nishi S."/>
            <person name="Hori S."/>
            <person name="Arai W."/>
            <person name="Tsubouchi T."/>
            <person name="Morono Y."/>
            <person name="Uchiyama I."/>
            <person name="Ito T."/>
            <person name="Fujiyama A."/>
            <person name="Inagaki F."/>
            <person name="Takami H."/>
        </authorList>
    </citation>
    <scope>NUCLEOTIDE SEQUENCE</scope>
    <source>
        <strain evidence="1">Expedition CK06-06</strain>
    </source>
</reference>
<comment type="caution">
    <text evidence="1">The sequence shown here is derived from an EMBL/GenBank/DDBJ whole genome shotgun (WGS) entry which is preliminary data.</text>
</comment>
<gene>
    <name evidence="1" type="ORF">S01H4_35462</name>
</gene>
<organism evidence="1">
    <name type="scientific">marine sediment metagenome</name>
    <dbReference type="NCBI Taxonomy" id="412755"/>
    <lineage>
        <taxon>unclassified sequences</taxon>
        <taxon>metagenomes</taxon>
        <taxon>ecological metagenomes</taxon>
    </lineage>
</organism>
<dbReference type="EMBL" id="BART01018860">
    <property type="protein sequence ID" value="GAG78917.1"/>
    <property type="molecule type" value="Genomic_DNA"/>
</dbReference>
<protein>
    <submittedName>
        <fullName evidence="1">Uncharacterized protein</fullName>
    </submittedName>
</protein>
<evidence type="ECO:0000313" key="1">
    <source>
        <dbReference type="EMBL" id="GAG78917.1"/>
    </source>
</evidence>
<feature type="non-terminal residue" evidence="1">
    <location>
        <position position="295"/>
    </location>
</feature>
<proteinExistence type="predicted"/>
<name>X1BCH9_9ZZZZ</name>
<sequence length="295" mass="34423">LIKLPLGLHKKYKQFGKFVEVTEGRTLAIEDPFVHLRQIVLTPASIILEITQEVVKGKELESTRPKEASIPAKVAIKEVGGEIVKSPRIGDLIEKCRAFSNLKKKAVSQQHLGQTERLALAYVMINTADGEEVLHQILSKCSDYDRHRTQKEIDYLRARGMKPISCRRLIEQGICDKLCRSEIREQFRDPNRPQPSPIRFALWKEVADPESIWETDILSFENVYRKSNLYRSWEQIKDYAKANEAFFDVHAFEDFEEHLEENIETLRFEVRNGTYSPAPYRRYLTPKKREKDDFE</sequence>
<accession>X1BCH9</accession>
<feature type="non-terminal residue" evidence="1">
    <location>
        <position position="1"/>
    </location>
</feature>